<evidence type="ECO:0000256" key="1">
    <source>
        <dbReference type="ARBA" id="ARBA00022729"/>
    </source>
</evidence>
<dbReference type="SUPFAM" id="SSF49899">
    <property type="entry name" value="Concanavalin A-like lectins/glucanases"/>
    <property type="match status" value="1"/>
</dbReference>
<name>A0A7C3UYP1_9BACT</name>
<dbReference type="SMART" id="SM00560">
    <property type="entry name" value="LamGL"/>
    <property type="match status" value="1"/>
</dbReference>
<proteinExistence type="predicted"/>
<dbReference type="EMBL" id="DTMF01000236">
    <property type="protein sequence ID" value="HGF34637.1"/>
    <property type="molecule type" value="Genomic_DNA"/>
</dbReference>
<dbReference type="Gene3D" id="2.60.120.200">
    <property type="match status" value="1"/>
</dbReference>
<protein>
    <recommendedName>
        <fullName evidence="3">LamG-like jellyroll fold domain-containing protein</fullName>
    </recommendedName>
</protein>
<dbReference type="PANTHER" id="PTHR47635:SF2">
    <property type="entry name" value="LAMG-LIKE JELLYROLL FOLD DOMAIN-CONTAINING PROTEIN"/>
    <property type="match status" value="1"/>
</dbReference>
<dbReference type="GO" id="GO:0005975">
    <property type="term" value="P:carbohydrate metabolic process"/>
    <property type="evidence" value="ECO:0007669"/>
    <property type="project" value="InterPro"/>
</dbReference>
<dbReference type="SUPFAM" id="SSF48208">
    <property type="entry name" value="Six-hairpin glycosidases"/>
    <property type="match status" value="1"/>
</dbReference>
<dbReference type="Pfam" id="PF13385">
    <property type="entry name" value="Laminin_G_3"/>
    <property type="match status" value="1"/>
</dbReference>
<dbReference type="InterPro" id="IPR013320">
    <property type="entry name" value="ConA-like_dom_sf"/>
</dbReference>
<accession>A0A7C3UYP1</accession>
<dbReference type="InterPro" id="IPR008928">
    <property type="entry name" value="6-hairpin_glycosidase_sf"/>
</dbReference>
<evidence type="ECO:0000313" key="4">
    <source>
        <dbReference type="EMBL" id="HGF34637.1"/>
    </source>
</evidence>
<evidence type="ECO:0000256" key="2">
    <source>
        <dbReference type="ARBA" id="ARBA00023157"/>
    </source>
</evidence>
<keyword evidence="2" id="KW-1015">Disulfide bond</keyword>
<organism evidence="4">
    <name type="scientific">Desulfobacca acetoxidans</name>
    <dbReference type="NCBI Taxonomy" id="60893"/>
    <lineage>
        <taxon>Bacteria</taxon>
        <taxon>Pseudomonadati</taxon>
        <taxon>Thermodesulfobacteriota</taxon>
        <taxon>Desulfobaccia</taxon>
        <taxon>Desulfobaccales</taxon>
        <taxon>Desulfobaccaceae</taxon>
        <taxon>Desulfobacca</taxon>
    </lineage>
</organism>
<gene>
    <name evidence="4" type="ORF">ENW96_09660</name>
</gene>
<dbReference type="PANTHER" id="PTHR47635">
    <property type="entry name" value="CUB DOMAIN-CONTAINING PROTEIN"/>
    <property type="match status" value="1"/>
</dbReference>
<reference evidence="4" key="1">
    <citation type="journal article" date="2020" name="mSystems">
        <title>Genome- and Community-Level Interaction Insights into Carbon Utilization and Element Cycling Functions of Hydrothermarchaeota in Hydrothermal Sediment.</title>
        <authorList>
            <person name="Zhou Z."/>
            <person name="Liu Y."/>
            <person name="Xu W."/>
            <person name="Pan J."/>
            <person name="Luo Z.H."/>
            <person name="Li M."/>
        </authorList>
    </citation>
    <scope>NUCLEOTIDE SEQUENCE [LARGE SCALE GENOMIC DNA]</scope>
    <source>
        <strain evidence="4">SpSt-897</strain>
    </source>
</reference>
<evidence type="ECO:0000259" key="3">
    <source>
        <dbReference type="SMART" id="SM00560"/>
    </source>
</evidence>
<keyword evidence="1" id="KW-0732">Signal</keyword>
<feature type="domain" description="LamG-like jellyroll fold" evidence="3">
    <location>
        <begin position="808"/>
        <end position="936"/>
    </location>
</feature>
<dbReference type="InterPro" id="IPR006558">
    <property type="entry name" value="LamG-like"/>
</dbReference>
<comment type="caution">
    <text evidence="4">The sequence shown here is derived from an EMBL/GenBank/DDBJ whole genome shotgun (WGS) entry which is preliminary data.</text>
</comment>
<sequence>MRRLQWARSSQFNWVYDNLGGTPLMEAVAGNAAKATAPVQADGKVTIASPNPGGGKVAFVRGVWRRETTFAWDGFWADPMDGDSYNYYNGGSFLNQGEATILTLGTPLPPGTTVQLFYLYYTGETSKKYEALNNYPCFRRASRSRDDYTYAFAVDRMLDLMVYLYLAGKERGEDFSQACQFLWDAVLKRERSATSPLVYDTFERQLWERGSYFLYRNDTRGNATFQVFDTEMAEGASGRVLHVRTELPSQADGAWWGYGLNWSLEKDPFAAIDRIFFKLKGQGCKWRLHNVTKYGSGSATLILSGDYTRQERRYYVIQIETGGEVGQATFRWSRDGGLTWEGTGLVTGDRNHPVALWGGISVSWEGGSGIDFVSGDYWTFLAGEPAEYPRRLLVTLNDSIPGAADPFGPVHSFVHAIPDRFPEPTPFTIPFNQFWRRDNIIDDRDRVRATWGAWYAASQGGTNNIILSDREVTEVIFGDIFYTQSQVTWDFSEGVTGFGVWKGIDTNRCPSQGHANLNFLIKPIVAGAGSLTIRVKVKDAQGSYFYQDANVTVNAWQRVTVNLAGMQLESGSGPMAHPVQVVDIGIAESPPTNGVMYITDVKFDEHLTFAGATRLRLLEFKVEQQGLPIHEWWLDDVGLNLEAEDPYPLVPRLAISMGPYGQNPWRGPTLVHYAHPLAPYLMDARNLSQTYLALHREAQEEFHRRYGGVKGPILPVHTRNDLENIALCGEENFGKFCWWPKYRDYGRLSGYWPFNGSPQDASGNGNDAAWVGTPVYTEGLCQPGPTSADCSGGRYLTVPANQDLNLTGDFTLEALVYPTADGVSGGILHQGATGGWGNYCLGRGADNKFSCVLNGAAPLVSGSAYPKNSWYHVVATRTGSSARLYVNGVEVAAITYESPLATDSTPLRLGLWNSPAMAFPGRIDFIRVYRRGMAQAEVAGRWAIIQGTANGSAYPEAGHALGQYWAFYRLAQYYFVSNDPGAKDILENWLAWIDAFGAPDGNGWKFPTGFSEYGFTYGSYDPGAAASLALGCLYTFLRGGQPTAATWARRLLDDLRLNRQSQEYGGGYKSDYHYGWLNALVMQAFGLAAYGLKGKCHHFPSIPEDAAHFRALMDWLFQHAGDAKPNLLNADLIPFTYLESVDVWDYAPHYVFGERMGSTEALVLMMGVALAYAKSGGDWTWFDRLWRFLLLDNLVSLSASRIRSLSAGYQLTGLKNVVRVYYADYNQDNSRYLEVRADKAVAAWGEAAVDLDLRYDAPVVLENPEVAQLLATRLLQRLSSPWEVVDLTTWLEGARLEIGDTLAVNSPFHGFTQEEFTVFGKAVDLDARRVSLNLARPFQNVWGWAVETAGSHYDSFAIDQADSLDPDWASRVYAIR</sequence>